<dbReference type="SMART" id="SM00388">
    <property type="entry name" value="HisKA"/>
    <property type="match status" value="1"/>
</dbReference>
<dbReference type="InterPro" id="IPR036097">
    <property type="entry name" value="HisK_dim/P_sf"/>
</dbReference>
<dbReference type="PROSITE" id="PS50885">
    <property type="entry name" value="HAMP"/>
    <property type="match status" value="1"/>
</dbReference>
<dbReference type="AlphaFoldDB" id="A0A2P8F512"/>
<dbReference type="GO" id="GO:0016036">
    <property type="term" value="P:cellular response to phosphate starvation"/>
    <property type="evidence" value="ECO:0007669"/>
    <property type="project" value="TreeGrafter"/>
</dbReference>
<evidence type="ECO:0000256" key="8">
    <source>
        <dbReference type="SAM" id="Phobius"/>
    </source>
</evidence>
<keyword evidence="8" id="KW-1133">Transmembrane helix</keyword>
<reference evidence="11 12" key="1">
    <citation type="submission" date="2018-03" db="EMBL/GenBank/DDBJ databases">
        <title>Genomic Encyclopedia of Archaeal and Bacterial Type Strains, Phase II (KMG-II): from individual species to whole genera.</title>
        <authorList>
            <person name="Goeker M."/>
        </authorList>
    </citation>
    <scope>NUCLEOTIDE SEQUENCE [LARGE SCALE GENOMIC DNA]</scope>
    <source>
        <strain evidence="11 12">DSM 17586</strain>
    </source>
</reference>
<keyword evidence="7" id="KW-0902">Two-component regulatory system</keyword>
<dbReference type="InterPro" id="IPR003594">
    <property type="entry name" value="HATPase_dom"/>
</dbReference>
<dbReference type="PROSITE" id="PS50109">
    <property type="entry name" value="HIS_KIN"/>
    <property type="match status" value="1"/>
</dbReference>
<evidence type="ECO:0000256" key="1">
    <source>
        <dbReference type="ARBA" id="ARBA00000085"/>
    </source>
</evidence>
<proteinExistence type="predicted"/>
<keyword evidence="8" id="KW-0812">Transmembrane</keyword>
<accession>A0A2P8F512</accession>
<evidence type="ECO:0000256" key="4">
    <source>
        <dbReference type="ARBA" id="ARBA00022553"/>
    </source>
</evidence>
<dbReference type="Gene3D" id="3.30.565.10">
    <property type="entry name" value="Histidine kinase-like ATPase, C-terminal domain"/>
    <property type="match status" value="1"/>
</dbReference>
<dbReference type="SMART" id="SM00387">
    <property type="entry name" value="HATPase_c"/>
    <property type="match status" value="1"/>
</dbReference>
<dbReference type="EC" id="2.7.13.3" evidence="3"/>
<keyword evidence="6 11" id="KW-0418">Kinase</keyword>
<dbReference type="InterPro" id="IPR036890">
    <property type="entry name" value="HATPase_C_sf"/>
</dbReference>
<dbReference type="GO" id="GO:0005886">
    <property type="term" value="C:plasma membrane"/>
    <property type="evidence" value="ECO:0007669"/>
    <property type="project" value="TreeGrafter"/>
</dbReference>
<dbReference type="PANTHER" id="PTHR45453">
    <property type="entry name" value="PHOSPHATE REGULON SENSOR PROTEIN PHOR"/>
    <property type="match status" value="1"/>
</dbReference>
<dbReference type="RefSeq" id="WP_170069222.1">
    <property type="nucleotide sequence ID" value="NZ_PYGI01000001.1"/>
</dbReference>
<dbReference type="Pfam" id="PF00512">
    <property type="entry name" value="HisKA"/>
    <property type="match status" value="1"/>
</dbReference>
<dbReference type="InterPro" id="IPR003660">
    <property type="entry name" value="HAMP_dom"/>
</dbReference>
<comment type="caution">
    <text evidence="11">The sequence shown here is derived from an EMBL/GenBank/DDBJ whole genome shotgun (WGS) entry which is preliminary data.</text>
</comment>
<dbReference type="SUPFAM" id="SSF55874">
    <property type="entry name" value="ATPase domain of HSP90 chaperone/DNA topoisomerase II/histidine kinase"/>
    <property type="match status" value="1"/>
</dbReference>
<dbReference type="Pfam" id="PF02518">
    <property type="entry name" value="HATPase_c"/>
    <property type="match status" value="1"/>
</dbReference>
<evidence type="ECO:0000256" key="7">
    <source>
        <dbReference type="ARBA" id="ARBA00023012"/>
    </source>
</evidence>
<feature type="transmembrane region" description="Helical" evidence="8">
    <location>
        <begin position="178"/>
        <end position="198"/>
    </location>
</feature>
<protein>
    <recommendedName>
        <fullName evidence="3">histidine kinase</fullName>
        <ecNumber evidence="3">2.7.13.3</ecNumber>
    </recommendedName>
</protein>
<dbReference type="Gene3D" id="6.10.340.10">
    <property type="match status" value="1"/>
</dbReference>
<dbReference type="EMBL" id="PYGI01000001">
    <property type="protein sequence ID" value="PSL16806.1"/>
    <property type="molecule type" value="Genomic_DNA"/>
</dbReference>
<dbReference type="SMART" id="SM00304">
    <property type="entry name" value="HAMP"/>
    <property type="match status" value="1"/>
</dbReference>
<name>A0A2P8F512_9GAMM</name>
<evidence type="ECO:0000256" key="5">
    <source>
        <dbReference type="ARBA" id="ARBA00022679"/>
    </source>
</evidence>
<keyword evidence="12" id="KW-1185">Reference proteome</keyword>
<keyword evidence="4" id="KW-0597">Phosphoprotein</keyword>
<feature type="domain" description="Histidine kinase" evidence="9">
    <location>
        <begin position="256"/>
        <end position="473"/>
    </location>
</feature>
<dbReference type="InterPro" id="IPR005467">
    <property type="entry name" value="His_kinase_dom"/>
</dbReference>
<gene>
    <name evidence="11" type="ORF">CLV44_101206</name>
</gene>
<evidence type="ECO:0000259" key="9">
    <source>
        <dbReference type="PROSITE" id="PS50109"/>
    </source>
</evidence>
<evidence type="ECO:0000313" key="11">
    <source>
        <dbReference type="EMBL" id="PSL16806.1"/>
    </source>
</evidence>
<dbReference type="SUPFAM" id="SSF47384">
    <property type="entry name" value="Homodimeric domain of signal transducing histidine kinase"/>
    <property type="match status" value="1"/>
</dbReference>
<feature type="domain" description="HAMP" evidence="10">
    <location>
        <begin position="196"/>
        <end position="248"/>
    </location>
</feature>
<comment type="catalytic activity">
    <reaction evidence="1">
        <text>ATP + protein L-histidine = ADP + protein N-phospho-L-histidine.</text>
        <dbReference type="EC" id="2.7.13.3"/>
    </reaction>
</comment>
<dbReference type="InterPro" id="IPR003661">
    <property type="entry name" value="HisK_dim/P_dom"/>
</dbReference>
<dbReference type="GO" id="GO:0000155">
    <property type="term" value="F:phosphorelay sensor kinase activity"/>
    <property type="evidence" value="ECO:0007669"/>
    <property type="project" value="InterPro"/>
</dbReference>
<keyword evidence="5" id="KW-0808">Transferase</keyword>
<organism evidence="11 12">
    <name type="scientific">Marinobacterium halophilum</name>
    <dbReference type="NCBI Taxonomy" id="267374"/>
    <lineage>
        <taxon>Bacteria</taxon>
        <taxon>Pseudomonadati</taxon>
        <taxon>Pseudomonadota</taxon>
        <taxon>Gammaproteobacteria</taxon>
        <taxon>Oceanospirillales</taxon>
        <taxon>Oceanospirillaceae</taxon>
        <taxon>Marinobacterium</taxon>
    </lineage>
</organism>
<evidence type="ECO:0000256" key="3">
    <source>
        <dbReference type="ARBA" id="ARBA00012438"/>
    </source>
</evidence>
<dbReference type="CDD" id="cd00082">
    <property type="entry name" value="HisKA"/>
    <property type="match status" value="1"/>
</dbReference>
<comment type="subcellular location">
    <subcellularLocation>
        <location evidence="2">Membrane</location>
    </subcellularLocation>
</comment>
<keyword evidence="8" id="KW-0472">Membrane</keyword>
<evidence type="ECO:0000256" key="6">
    <source>
        <dbReference type="ARBA" id="ARBA00022777"/>
    </source>
</evidence>
<dbReference type="PANTHER" id="PTHR45453:SF1">
    <property type="entry name" value="PHOSPHATE REGULON SENSOR PROTEIN PHOR"/>
    <property type="match status" value="1"/>
</dbReference>
<dbReference type="GO" id="GO:0004721">
    <property type="term" value="F:phosphoprotein phosphatase activity"/>
    <property type="evidence" value="ECO:0007669"/>
    <property type="project" value="TreeGrafter"/>
</dbReference>
<dbReference type="Proteomes" id="UP000242133">
    <property type="component" value="Unassembled WGS sequence"/>
</dbReference>
<dbReference type="Gene3D" id="1.10.287.130">
    <property type="match status" value="1"/>
</dbReference>
<evidence type="ECO:0000256" key="2">
    <source>
        <dbReference type="ARBA" id="ARBA00004370"/>
    </source>
</evidence>
<dbReference type="Pfam" id="PF00672">
    <property type="entry name" value="HAMP"/>
    <property type="match status" value="1"/>
</dbReference>
<evidence type="ECO:0000259" key="10">
    <source>
        <dbReference type="PROSITE" id="PS50885"/>
    </source>
</evidence>
<dbReference type="InterPro" id="IPR050351">
    <property type="entry name" value="BphY/WalK/GraS-like"/>
</dbReference>
<evidence type="ECO:0000313" key="12">
    <source>
        <dbReference type="Proteomes" id="UP000242133"/>
    </source>
</evidence>
<sequence>MTRLKWHTHSLKQLVLLAFFLATVPLAILIFQSGNALVAQSERARSLAREMLQSSQHTEELRILAEDITRAARQYEIVNRSELRDRLQNQLQAYRTLLQQLQLPGAGALSSATAPLHAALDSIDTQSRSATPSRFDPAQLDKLMTSTLALIRSIDEQFNVRLAELEQQVKAEQLRTTWQAILLMFASTVLILFFSTRISRPVQHLIRHIRDLGEGQRTPSPTLSGPLELAQVNEQLNWLAERLQALEEDKARFLRHISHELKTPLTTLREGADILSEELAGPLTKNQREITGLLQQNSLTLQELIEQLLDYNKLQQPHRLQKEKVALPSLLQRIIAPFKLQIEQKQLQLEIKLDDIEYWYTDAHMLQRILSNLISNAVHYSDQGGTLCINACRTGAVLELQVANTGPLIPDDDIPLLFEPFYQGRNRRRGPLKGSGIGLSIAAQASNALEARLHISRNSDGWVAFSLSLPTLEH</sequence>